<dbReference type="Proteomes" id="UP000240904">
    <property type="component" value="Unassembled WGS sequence"/>
</dbReference>
<reference evidence="3 4" key="1">
    <citation type="submission" date="2018-03" db="EMBL/GenBank/DDBJ databases">
        <title>Whole genome sequencing of Histamine producing bacteria.</title>
        <authorList>
            <person name="Butler K."/>
        </authorList>
    </citation>
    <scope>NUCLEOTIDE SEQUENCE [LARGE SCALE GENOMIC DNA]</scope>
    <source>
        <strain evidence="3 4">DSM 16190</strain>
    </source>
</reference>
<dbReference type="AlphaFoldDB" id="A0A2T3MTY6"/>
<sequence length="131" mass="14240">MAKSLCKYRRVEIAAQIAAITRIVSAPEYICSSCARVASDQAYLCKPSAMSSKKRVQSANVRPAKSASEDDPIQSIQSLAPVKPHAVEGVTLGKKKTRKLKKLAKKKAKKLKQATKALKRYNAALGKVDVE</sequence>
<feature type="region of interest" description="Disordered" evidence="2">
    <location>
        <begin position="49"/>
        <end position="78"/>
    </location>
</feature>
<dbReference type="EMBL" id="PYMC01000016">
    <property type="protein sequence ID" value="PSW03426.1"/>
    <property type="molecule type" value="Genomic_DNA"/>
</dbReference>
<evidence type="ECO:0000313" key="3">
    <source>
        <dbReference type="EMBL" id="PSW03426.1"/>
    </source>
</evidence>
<keyword evidence="4" id="KW-1185">Reference proteome</keyword>
<evidence type="ECO:0000256" key="1">
    <source>
        <dbReference type="SAM" id="Coils"/>
    </source>
</evidence>
<proteinExistence type="predicted"/>
<accession>A0A2T3MTY6</accession>
<protein>
    <submittedName>
        <fullName evidence="3">Uncharacterized protein</fullName>
    </submittedName>
</protein>
<dbReference type="OrthoDB" id="5398457at2"/>
<dbReference type="RefSeq" id="WP_107284746.1">
    <property type="nucleotide sequence ID" value="NZ_PYMC01000016.1"/>
</dbReference>
<evidence type="ECO:0000313" key="4">
    <source>
        <dbReference type="Proteomes" id="UP000240904"/>
    </source>
</evidence>
<feature type="coiled-coil region" evidence="1">
    <location>
        <begin position="94"/>
        <end position="124"/>
    </location>
</feature>
<organism evidence="3 4">
    <name type="scientific">Photobacterium lipolyticum</name>
    <dbReference type="NCBI Taxonomy" id="266810"/>
    <lineage>
        <taxon>Bacteria</taxon>
        <taxon>Pseudomonadati</taxon>
        <taxon>Pseudomonadota</taxon>
        <taxon>Gammaproteobacteria</taxon>
        <taxon>Vibrionales</taxon>
        <taxon>Vibrionaceae</taxon>
        <taxon>Photobacterium</taxon>
    </lineage>
</organism>
<keyword evidence="1" id="KW-0175">Coiled coil</keyword>
<evidence type="ECO:0000256" key="2">
    <source>
        <dbReference type="SAM" id="MobiDB-lite"/>
    </source>
</evidence>
<comment type="caution">
    <text evidence="3">The sequence shown here is derived from an EMBL/GenBank/DDBJ whole genome shotgun (WGS) entry which is preliminary data.</text>
</comment>
<name>A0A2T3MTY6_9GAMM</name>
<gene>
    <name evidence="3" type="ORF">C9I89_18185</name>
</gene>